<dbReference type="EMBL" id="CP060713">
    <property type="protein sequence ID" value="QNN54498.1"/>
    <property type="molecule type" value="Genomic_DNA"/>
</dbReference>
<feature type="region of interest" description="Disordered" evidence="1">
    <location>
        <begin position="306"/>
        <end position="331"/>
    </location>
</feature>
<dbReference type="GO" id="GO:0016020">
    <property type="term" value="C:membrane"/>
    <property type="evidence" value="ECO:0007669"/>
    <property type="project" value="TreeGrafter"/>
</dbReference>
<proteinExistence type="predicted"/>
<dbReference type="SUPFAM" id="SSF53474">
    <property type="entry name" value="alpha/beta-Hydrolases"/>
    <property type="match status" value="1"/>
</dbReference>
<dbReference type="InterPro" id="IPR050266">
    <property type="entry name" value="AB_hydrolase_sf"/>
</dbReference>
<dbReference type="PANTHER" id="PTHR43798:SF24">
    <property type="entry name" value="CIS-3-ALKYL-4-ALKYLOXETAN-2-ONE DECARBOXYLASE"/>
    <property type="match status" value="1"/>
</dbReference>
<dbReference type="InterPro" id="IPR000073">
    <property type="entry name" value="AB_hydrolase_1"/>
</dbReference>
<dbReference type="InterPro" id="IPR000639">
    <property type="entry name" value="Epox_hydrolase-like"/>
</dbReference>
<dbReference type="PRINTS" id="PR00412">
    <property type="entry name" value="EPOXHYDRLASE"/>
</dbReference>
<accession>A0A7G9RFX3</accession>
<dbReference type="AlphaFoldDB" id="A0A7G9RFX3"/>
<feature type="domain" description="AB hydrolase-1" evidence="2">
    <location>
        <begin position="54"/>
        <end position="290"/>
    </location>
</feature>
<dbReference type="Pfam" id="PF00561">
    <property type="entry name" value="Abhydrolase_1"/>
    <property type="match status" value="1"/>
</dbReference>
<evidence type="ECO:0000313" key="4">
    <source>
        <dbReference type="Proteomes" id="UP000515947"/>
    </source>
</evidence>
<protein>
    <submittedName>
        <fullName evidence="3">Haloalkane dehalogenase</fullName>
    </submittedName>
</protein>
<name>A0A7G9RFX3_9ACTN</name>
<dbReference type="NCBIfam" id="NF002043">
    <property type="entry name" value="PRK00870.1"/>
    <property type="match status" value="1"/>
</dbReference>
<dbReference type="Proteomes" id="UP000515947">
    <property type="component" value="Chromosome"/>
</dbReference>
<evidence type="ECO:0000313" key="3">
    <source>
        <dbReference type="EMBL" id="QNN54498.1"/>
    </source>
</evidence>
<gene>
    <name evidence="3" type="ORF">H9L09_09415</name>
</gene>
<dbReference type="GO" id="GO:0003824">
    <property type="term" value="F:catalytic activity"/>
    <property type="evidence" value="ECO:0007669"/>
    <property type="project" value="InterPro"/>
</dbReference>
<dbReference type="InterPro" id="IPR029058">
    <property type="entry name" value="AB_hydrolase_fold"/>
</dbReference>
<sequence>MDALRTPDDRFADLPGFAHEPRYAEVPDGDGGQLRMAYVDAAPAGGATDAPVALLLHGEPSWSFLYRDVIDVLVAAGIRCVAPDLVGFGRSDKPTRPEDHSYARHVEWVRALAFDVLDLREVTLVGQDWGGLVGLRLVAEHPDRFARVVAANTGLPTGDHGMPEVWWRFRHAVERAEHLDVSRLVASGCVTPLAPEVLAAYDAPFPDESFKAGPRAMPGLVPTAPDDPATEANRAAWEQLSGWEKPFLCAFSDSDPITAAMAPILRTVVPGAAGLEHPVIEGAGHFLQEDAGRRLGEVVAGFMTGSDTGSATGPDMGRGTGPTATTAAEEG</sequence>
<dbReference type="PANTHER" id="PTHR43798">
    <property type="entry name" value="MONOACYLGLYCEROL LIPASE"/>
    <property type="match status" value="1"/>
</dbReference>
<evidence type="ECO:0000256" key="1">
    <source>
        <dbReference type="SAM" id="MobiDB-lite"/>
    </source>
</evidence>
<reference evidence="3 4" key="1">
    <citation type="submission" date="2020-08" db="EMBL/GenBank/DDBJ databases">
        <title>Genome sequence of Nocardioides mesophilus KACC 16243T.</title>
        <authorList>
            <person name="Hyun D.-W."/>
            <person name="Bae J.-W."/>
        </authorList>
    </citation>
    <scope>NUCLEOTIDE SEQUENCE [LARGE SCALE GENOMIC DNA]</scope>
    <source>
        <strain evidence="3 4">KACC 16243</strain>
    </source>
</reference>
<keyword evidence="4" id="KW-1185">Reference proteome</keyword>
<feature type="compositionally biased region" description="Low complexity" evidence="1">
    <location>
        <begin position="321"/>
        <end position="331"/>
    </location>
</feature>
<organism evidence="3 4">
    <name type="scientific">Nocardioides mesophilus</name>
    <dbReference type="NCBI Taxonomy" id="433659"/>
    <lineage>
        <taxon>Bacteria</taxon>
        <taxon>Bacillati</taxon>
        <taxon>Actinomycetota</taxon>
        <taxon>Actinomycetes</taxon>
        <taxon>Propionibacteriales</taxon>
        <taxon>Nocardioidaceae</taxon>
        <taxon>Nocardioides</taxon>
    </lineage>
</organism>
<dbReference type="KEGG" id="nmes:H9L09_09415"/>
<dbReference type="Gene3D" id="3.40.50.1820">
    <property type="entry name" value="alpha/beta hydrolase"/>
    <property type="match status" value="1"/>
</dbReference>
<evidence type="ECO:0000259" key="2">
    <source>
        <dbReference type="Pfam" id="PF00561"/>
    </source>
</evidence>
<dbReference type="PRINTS" id="PR00111">
    <property type="entry name" value="ABHYDROLASE"/>
</dbReference>
<dbReference type="RefSeq" id="WP_187580338.1">
    <property type="nucleotide sequence ID" value="NZ_CP060713.1"/>
</dbReference>